<dbReference type="Proteomes" id="UP001164963">
    <property type="component" value="Chromosome"/>
</dbReference>
<gene>
    <name evidence="2" type="ORF">NEH16_00035</name>
</gene>
<accession>A0ABY6PK62</accession>
<protein>
    <recommendedName>
        <fullName evidence="4">Secreted protein</fullName>
    </recommendedName>
</protein>
<name>A0ABY6PK62_9ACTN</name>
<keyword evidence="1" id="KW-0732">Signal</keyword>
<organism evidence="2 3">
    <name type="scientific">Streptomyces drozdowiczii</name>
    <dbReference type="NCBI Taxonomy" id="202862"/>
    <lineage>
        <taxon>Bacteria</taxon>
        <taxon>Bacillati</taxon>
        <taxon>Actinomycetota</taxon>
        <taxon>Actinomycetes</taxon>
        <taxon>Kitasatosporales</taxon>
        <taxon>Streptomycetaceae</taxon>
        <taxon>Streptomyces</taxon>
    </lineage>
</organism>
<evidence type="ECO:0000313" key="2">
    <source>
        <dbReference type="EMBL" id="UZK52717.1"/>
    </source>
</evidence>
<reference evidence="2" key="1">
    <citation type="journal article" date="2022" name="Front. Microbiol.">
        <title>Mirubactin C rescues the lethal effect of cell wall biosynthesis mutations in Bacillus subtilis.</title>
        <authorList>
            <person name="Kepplinger B."/>
            <person name="Wen X."/>
            <person name="Tyler A.R."/>
            <person name="Kim B.Y."/>
            <person name="Brown J."/>
            <person name="Banks P."/>
            <person name="Dashti Y."/>
            <person name="Mackenzie E.S."/>
            <person name="Wills C."/>
            <person name="Kawai Y."/>
            <person name="Waldron K.J."/>
            <person name="Allenby N.E.E."/>
            <person name="Wu L.J."/>
            <person name="Hall M.J."/>
            <person name="Errington J."/>
        </authorList>
    </citation>
    <scope>NUCLEOTIDE SEQUENCE</scope>
    <source>
        <strain evidence="2">MDA8-470</strain>
    </source>
</reference>
<evidence type="ECO:0000256" key="1">
    <source>
        <dbReference type="SAM" id="SignalP"/>
    </source>
</evidence>
<feature type="chain" id="PRO_5045818739" description="Secreted protein" evidence="1">
    <location>
        <begin position="27"/>
        <end position="151"/>
    </location>
</feature>
<evidence type="ECO:0000313" key="3">
    <source>
        <dbReference type="Proteomes" id="UP001164963"/>
    </source>
</evidence>
<keyword evidence="3" id="KW-1185">Reference proteome</keyword>
<dbReference type="RefSeq" id="WP_265538352.1">
    <property type="nucleotide sequence ID" value="NZ_CP098740.1"/>
</dbReference>
<sequence>MRKALRILALSAGLLPPLLLTSPAQANHEWPWNDIVTVEHNNGTKVSKPSLAGMKCKFGESATVCFKPGGDVWYVRDEQKDYRSGIAIWEDYNANGTIYRQGICRNPHGYYTWARCNKNYHEEHLIGFVSGESDVWHVQEMNEPWLYTSAG</sequence>
<evidence type="ECO:0008006" key="4">
    <source>
        <dbReference type="Google" id="ProtNLM"/>
    </source>
</evidence>
<proteinExistence type="predicted"/>
<feature type="signal peptide" evidence="1">
    <location>
        <begin position="1"/>
        <end position="26"/>
    </location>
</feature>
<dbReference type="EMBL" id="CP098740">
    <property type="protein sequence ID" value="UZK52717.1"/>
    <property type="molecule type" value="Genomic_DNA"/>
</dbReference>